<gene>
    <name evidence="2" type="ORF">M6B38_377175</name>
</gene>
<keyword evidence="1" id="KW-1133">Transmembrane helix</keyword>
<feature type="transmembrane region" description="Helical" evidence="1">
    <location>
        <begin position="20"/>
        <end position="39"/>
    </location>
</feature>
<keyword evidence="1" id="KW-0472">Membrane</keyword>
<evidence type="ECO:0000313" key="3">
    <source>
        <dbReference type="Proteomes" id="UP001140949"/>
    </source>
</evidence>
<evidence type="ECO:0000313" key="2">
    <source>
        <dbReference type="EMBL" id="KAJ6825600.1"/>
    </source>
</evidence>
<accession>A0AAX6GA85</accession>
<dbReference type="AlphaFoldDB" id="A0AAX6GA85"/>
<keyword evidence="1" id="KW-0812">Transmembrane</keyword>
<keyword evidence="3" id="KW-1185">Reference proteome</keyword>
<protein>
    <submittedName>
        <fullName evidence="2">Uncharacterized protein</fullName>
    </submittedName>
</protein>
<reference evidence="2" key="2">
    <citation type="submission" date="2023-04" db="EMBL/GenBank/DDBJ databases">
        <authorList>
            <person name="Bruccoleri R.E."/>
            <person name="Oakeley E.J."/>
            <person name="Faust A.-M."/>
            <person name="Dessus-Babus S."/>
            <person name="Altorfer M."/>
            <person name="Burckhardt D."/>
            <person name="Oertli M."/>
            <person name="Naumann U."/>
            <person name="Petersen F."/>
            <person name="Wong J."/>
        </authorList>
    </citation>
    <scope>NUCLEOTIDE SEQUENCE</scope>
    <source>
        <strain evidence="2">GSM-AAB239-AS_SAM_17_03QT</strain>
        <tissue evidence="2">Leaf</tissue>
    </source>
</reference>
<comment type="caution">
    <text evidence="2">The sequence shown here is derived from an EMBL/GenBank/DDBJ whole genome shotgun (WGS) entry which is preliminary data.</text>
</comment>
<organism evidence="2 3">
    <name type="scientific">Iris pallida</name>
    <name type="common">Sweet iris</name>
    <dbReference type="NCBI Taxonomy" id="29817"/>
    <lineage>
        <taxon>Eukaryota</taxon>
        <taxon>Viridiplantae</taxon>
        <taxon>Streptophyta</taxon>
        <taxon>Embryophyta</taxon>
        <taxon>Tracheophyta</taxon>
        <taxon>Spermatophyta</taxon>
        <taxon>Magnoliopsida</taxon>
        <taxon>Liliopsida</taxon>
        <taxon>Asparagales</taxon>
        <taxon>Iridaceae</taxon>
        <taxon>Iridoideae</taxon>
        <taxon>Irideae</taxon>
        <taxon>Iris</taxon>
    </lineage>
</organism>
<evidence type="ECO:0000256" key="1">
    <source>
        <dbReference type="SAM" id="Phobius"/>
    </source>
</evidence>
<sequence length="82" mass="9761">MTLLHLLHVVSYFMLDTLLTRLDQVFLVLVLIMFFYLYLGEGKYYGYVTKAQLGIHVDILSLTPVHVRFKPYHYLLLFMIFT</sequence>
<proteinExistence type="predicted"/>
<name>A0AAX6GA85_IRIPA</name>
<dbReference type="Proteomes" id="UP001140949">
    <property type="component" value="Unassembled WGS sequence"/>
</dbReference>
<dbReference type="EMBL" id="JANAVB010021599">
    <property type="protein sequence ID" value="KAJ6825600.1"/>
    <property type="molecule type" value="Genomic_DNA"/>
</dbReference>
<reference evidence="2" key="1">
    <citation type="journal article" date="2023" name="GigaByte">
        <title>Genome assembly of the bearded iris, Iris pallida Lam.</title>
        <authorList>
            <person name="Bruccoleri R.E."/>
            <person name="Oakeley E.J."/>
            <person name="Faust A.M.E."/>
            <person name="Altorfer M."/>
            <person name="Dessus-Babus S."/>
            <person name="Burckhardt D."/>
            <person name="Oertli M."/>
            <person name="Naumann U."/>
            <person name="Petersen F."/>
            <person name="Wong J."/>
        </authorList>
    </citation>
    <scope>NUCLEOTIDE SEQUENCE</scope>
    <source>
        <strain evidence="2">GSM-AAB239-AS_SAM_17_03QT</strain>
    </source>
</reference>